<dbReference type="AlphaFoldDB" id="A0A9Q3XDU5"/>
<dbReference type="RefSeq" id="WP_222405037.1">
    <property type="nucleotide sequence ID" value="NZ_JAHVKP010000001.1"/>
</dbReference>
<dbReference type="Proteomes" id="UP000824927">
    <property type="component" value="Unassembled WGS sequence"/>
</dbReference>
<proteinExistence type="predicted"/>
<keyword evidence="1" id="KW-0328">Glycosyltransferase</keyword>
<accession>A0A9Q3XDU5</accession>
<dbReference type="Pfam" id="PF03808">
    <property type="entry name" value="Glyco_tran_WecG"/>
    <property type="match status" value="1"/>
</dbReference>
<evidence type="ECO:0000256" key="1">
    <source>
        <dbReference type="ARBA" id="ARBA00022676"/>
    </source>
</evidence>
<sequence>MRIEGDIQRFLGVDFATVGLERAAAEIECLSRRESFSFVVTPNVDHVVLLHEGESEKAAKFRQACDAACIRLCDSRVLQLLARPFGLRLKVVPGSDLTAYLFRSGVLDGKTVAIIGGDAAMPGELRSRFPAIDIVQHIPPMRILQKPEAIDEIEKFFAKAQADYALFAIGAPQSEIIAYKCQSSSRCRGVGLCIGASIEFLLGRKPRAPIWMQRLSLEWLFRLLNEPKRLARRYLVVSPRIFPIAWRSWRRQGRMKAQTSSGEFSDG</sequence>
<dbReference type="PANTHER" id="PTHR34136:SF1">
    <property type="entry name" value="UDP-N-ACETYL-D-MANNOSAMINURONIC ACID TRANSFERASE"/>
    <property type="match status" value="1"/>
</dbReference>
<organism evidence="3 4">
    <name type="scientific">Qipengyuania aquimaris</name>
    <dbReference type="NCBI Taxonomy" id="255984"/>
    <lineage>
        <taxon>Bacteria</taxon>
        <taxon>Pseudomonadati</taxon>
        <taxon>Pseudomonadota</taxon>
        <taxon>Alphaproteobacteria</taxon>
        <taxon>Sphingomonadales</taxon>
        <taxon>Erythrobacteraceae</taxon>
        <taxon>Qipengyuania</taxon>
    </lineage>
</organism>
<dbReference type="PANTHER" id="PTHR34136">
    <property type="match status" value="1"/>
</dbReference>
<protein>
    <submittedName>
        <fullName evidence="3">WecB/TagA/CpsF family glycosyltransferase</fullName>
    </submittedName>
</protein>
<dbReference type="NCBIfam" id="TIGR00696">
    <property type="entry name" value="wecG_tagA_cpsF"/>
    <property type="match status" value="1"/>
</dbReference>
<dbReference type="CDD" id="cd06533">
    <property type="entry name" value="Glyco_transf_WecG_TagA"/>
    <property type="match status" value="1"/>
</dbReference>
<dbReference type="EMBL" id="JAHVKP010000001">
    <property type="protein sequence ID" value="MBY6218111.1"/>
    <property type="molecule type" value="Genomic_DNA"/>
</dbReference>
<evidence type="ECO:0000313" key="3">
    <source>
        <dbReference type="EMBL" id="MBY6218111.1"/>
    </source>
</evidence>
<dbReference type="InterPro" id="IPR004629">
    <property type="entry name" value="WecG_TagA_CpsF"/>
</dbReference>
<comment type="caution">
    <text evidence="3">The sequence shown here is derived from an EMBL/GenBank/DDBJ whole genome shotgun (WGS) entry which is preliminary data.</text>
</comment>
<keyword evidence="2" id="KW-0808">Transferase</keyword>
<evidence type="ECO:0000313" key="4">
    <source>
        <dbReference type="Proteomes" id="UP000824927"/>
    </source>
</evidence>
<gene>
    <name evidence="3" type="ORF">KUV31_07110</name>
</gene>
<evidence type="ECO:0000256" key="2">
    <source>
        <dbReference type="ARBA" id="ARBA00022679"/>
    </source>
</evidence>
<reference evidence="3" key="1">
    <citation type="submission" date="2021-06" db="EMBL/GenBank/DDBJ databases">
        <title>50 bacteria genomes isolated from Dapeng, Shenzhen, China.</title>
        <authorList>
            <person name="Zheng W."/>
            <person name="Yu S."/>
            <person name="Huang Y."/>
        </authorList>
    </citation>
    <scope>NUCLEOTIDE SEQUENCE</scope>
    <source>
        <strain evidence="3">DP4N28-2</strain>
    </source>
</reference>
<dbReference type="GO" id="GO:0016758">
    <property type="term" value="F:hexosyltransferase activity"/>
    <property type="evidence" value="ECO:0007669"/>
    <property type="project" value="TreeGrafter"/>
</dbReference>
<name>A0A9Q3XDU5_9SPHN</name>